<dbReference type="Pfam" id="PF06702">
    <property type="entry name" value="Fam20C"/>
    <property type="match status" value="1"/>
</dbReference>
<dbReference type="HOGENOM" id="CLU_028926_1_1_1"/>
<name>H2Y8L1_CIOSA</name>
<keyword evidence="9" id="KW-1133">Transmembrane helix</keyword>
<evidence type="ECO:0000256" key="2">
    <source>
        <dbReference type="ARBA" id="ARBA00006557"/>
    </source>
</evidence>
<keyword evidence="8" id="KW-0464">Manganese</keyword>
<keyword evidence="9" id="KW-0472">Membrane</keyword>
<dbReference type="AlphaFoldDB" id="H2Y8L1"/>
<evidence type="ECO:0000256" key="8">
    <source>
        <dbReference type="PIRSR" id="PIRSR624869-3"/>
    </source>
</evidence>
<evidence type="ECO:0000256" key="7">
    <source>
        <dbReference type="PIRSR" id="PIRSR624869-2"/>
    </source>
</evidence>
<accession>H2Y8L1</accession>
<dbReference type="GO" id="GO:0005794">
    <property type="term" value="C:Golgi apparatus"/>
    <property type="evidence" value="ECO:0007669"/>
    <property type="project" value="UniProtKB-SubCell"/>
</dbReference>
<protein>
    <recommendedName>
        <fullName evidence="10">FAM20 C-terminal domain-containing protein</fullName>
    </recommendedName>
</protein>
<reference evidence="12" key="1">
    <citation type="submission" date="2003-08" db="EMBL/GenBank/DDBJ databases">
        <authorList>
            <person name="Birren B."/>
            <person name="Nusbaum C."/>
            <person name="Abebe A."/>
            <person name="Abouelleil A."/>
            <person name="Adekoya E."/>
            <person name="Ait-zahra M."/>
            <person name="Allen N."/>
            <person name="Allen T."/>
            <person name="An P."/>
            <person name="Anderson M."/>
            <person name="Anderson S."/>
            <person name="Arachchi H."/>
            <person name="Armbruster J."/>
            <person name="Bachantsang P."/>
            <person name="Baldwin J."/>
            <person name="Barry A."/>
            <person name="Bayul T."/>
            <person name="Blitshsteyn B."/>
            <person name="Bloom T."/>
            <person name="Blye J."/>
            <person name="Boguslavskiy L."/>
            <person name="Borowsky M."/>
            <person name="Boukhgalter B."/>
            <person name="Brunache A."/>
            <person name="Butler J."/>
            <person name="Calixte N."/>
            <person name="Calvo S."/>
            <person name="Camarata J."/>
            <person name="Campo K."/>
            <person name="Chang J."/>
            <person name="Cheshatsang Y."/>
            <person name="Citroen M."/>
            <person name="Collymore A."/>
            <person name="Considine T."/>
            <person name="Cook A."/>
            <person name="Cooke P."/>
            <person name="Corum B."/>
            <person name="Cuomo C."/>
            <person name="David R."/>
            <person name="Dawoe T."/>
            <person name="Degray S."/>
            <person name="Dodge S."/>
            <person name="Dooley K."/>
            <person name="Dorje P."/>
            <person name="Dorjee K."/>
            <person name="Dorris L."/>
            <person name="Duffey N."/>
            <person name="Dupes A."/>
            <person name="Elkins T."/>
            <person name="Engels R."/>
            <person name="Erickson J."/>
            <person name="Farina A."/>
            <person name="Faro S."/>
            <person name="Ferreira P."/>
            <person name="Fischer H."/>
            <person name="Fitzgerald M."/>
            <person name="Foley K."/>
            <person name="Gage D."/>
            <person name="Galagan J."/>
            <person name="Gearin G."/>
            <person name="Gnerre S."/>
            <person name="Gnirke A."/>
            <person name="Goyette A."/>
            <person name="Graham J."/>
            <person name="Grandbois E."/>
            <person name="Gyaltsen K."/>
            <person name="Hafez N."/>
            <person name="Hagopian D."/>
            <person name="Hagos B."/>
            <person name="Hall J."/>
            <person name="Hatcher B."/>
            <person name="Heller A."/>
            <person name="Higgins H."/>
            <person name="Honan T."/>
            <person name="Horn A."/>
            <person name="Houde N."/>
            <person name="Hughes L."/>
            <person name="Hulme W."/>
            <person name="Husby E."/>
            <person name="Iliev I."/>
            <person name="Jaffe D."/>
            <person name="Jones C."/>
            <person name="Kamal M."/>
            <person name="Kamat A."/>
            <person name="Kamvysselis M."/>
            <person name="Karlsson E."/>
            <person name="Kells C."/>
            <person name="Kieu A."/>
            <person name="Kisner P."/>
            <person name="Kodira C."/>
            <person name="Kulbokas E."/>
            <person name="Labutti K."/>
            <person name="Lama D."/>
            <person name="Landers T."/>
            <person name="Leger J."/>
            <person name="Levine S."/>
            <person name="Lewis D."/>
            <person name="Lewis T."/>
            <person name="Lindblad-toh K."/>
            <person name="Liu X."/>
            <person name="Lokyitsang T."/>
            <person name="Lokyitsang Y."/>
            <person name="Lucien O."/>
            <person name="Lui A."/>
            <person name="Ma L.J."/>
            <person name="Mabbitt R."/>
            <person name="Macdonald J."/>
            <person name="Maclean C."/>
            <person name="Major J."/>
            <person name="Manning J."/>
            <person name="Marabella R."/>
            <person name="Maru K."/>
            <person name="Matthews C."/>
            <person name="Mauceli E."/>
            <person name="Mccarthy M."/>
            <person name="Mcdonough S."/>
            <person name="Mcghee T."/>
            <person name="Meldrim J."/>
            <person name="Meneus L."/>
            <person name="Mesirov J."/>
            <person name="Mihalev A."/>
            <person name="Mihova T."/>
            <person name="Mikkelsen T."/>
            <person name="Mlenga V."/>
            <person name="Moru K."/>
            <person name="Mozes J."/>
            <person name="Mulrain L."/>
            <person name="Munson G."/>
            <person name="Naylor J."/>
            <person name="Newes C."/>
            <person name="Nguyen C."/>
            <person name="Nguyen N."/>
            <person name="Nguyen T."/>
            <person name="Nicol R."/>
            <person name="Nielsen C."/>
            <person name="Nizzari M."/>
            <person name="Norbu C."/>
            <person name="Norbu N."/>
            <person name="O'donnell P."/>
            <person name="Okoawo O."/>
            <person name="O'leary S."/>
            <person name="Omotosho B."/>
            <person name="O'neill K."/>
            <person name="Osman S."/>
            <person name="Parker S."/>
            <person name="Perrin D."/>
            <person name="Phunkhang P."/>
            <person name="Piqani B."/>
            <person name="Purcell S."/>
            <person name="Rachupka T."/>
            <person name="Ramasamy U."/>
            <person name="Rameau R."/>
            <person name="Ray V."/>
            <person name="Raymond C."/>
            <person name="Retta R."/>
            <person name="Richardson S."/>
            <person name="Rise C."/>
            <person name="Rodriguez J."/>
            <person name="Rogers J."/>
            <person name="Rogov P."/>
            <person name="Rutman M."/>
            <person name="Schupbach R."/>
            <person name="Seaman C."/>
            <person name="Settipalli S."/>
            <person name="Sharpe T."/>
            <person name="Sheridan J."/>
            <person name="Sherpa N."/>
            <person name="Shi J."/>
            <person name="Smirnov S."/>
            <person name="Smith C."/>
            <person name="Sougnez C."/>
            <person name="Spencer B."/>
            <person name="Stalker J."/>
            <person name="Stange-thomann N."/>
            <person name="Stavropoulos S."/>
            <person name="Stetson K."/>
            <person name="Stone C."/>
            <person name="Stone S."/>
            <person name="Stubbs M."/>
            <person name="Talamas J."/>
            <person name="Tchuinga P."/>
            <person name="Tenzing P."/>
            <person name="Tesfaye S."/>
            <person name="Theodore J."/>
            <person name="Thoulutsang Y."/>
            <person name="Topham K."/>
            <person name="Towey S."/>
            <person name="Tsamla T."/>
            <person name="Tsomo N."/>
            <person name="Vallee D."/>
            <person name="Vassiliev H."/>
            <person name="Venkataraman V."/>
            <person name="Vinson J."/>
            <person name="Vo A."/>
            <person name="Wade C."/>
            <person name="Wang S."/>
            <person name="Wangchuk T."/>
            <person name="Wangdi T."/>
            <person name="Whittaker C."/>
            <person name="Wilkinson J."/>
            <person name="Wu Y."/>
            <person name="Wyman D."/>
            <person name="Yadav S."/>
            <person name="Yang S."/>
            <person name="Yang X."/>
            <person name="Yeager S."/>
            <person name="Yee E."/>
            <person name="Young G."/>
            <person name="Zainoun J."/>
            <person name="Zembeck L."/>
            <person name="Zimmer A."/>
            <person name="Zody M."/>
            <person name="Lander E."/>
        </authorList>
    </citation>
    <scope>NUCLEOTIDE SEQUENCE [LARGE SCALE GENOMIC DNA]</scope>
</reference>
<keyword evidence="7" id="KW-0547">Nucleotide-binding</keyword>
<keyword evidence="12" id="KW-1185">Reference proteome</keyword>
<comment type="subcellular location">
    <subcellularLocation>
        <location evidence="1">Golgi apparatus</location>
    </subcellularLocation>
</comment>
<dbReference type="OMA" id="YATVQYC"/>
<feature type="binding site" evidence="7">
    <location>
        <position position="336"/>
    </location>
    <ligand>
        <name>ATP</name>
        <dbReference type="ChEBI" id="CHEBI:30616"/>
    </ligand>
</feature>
<dbReference type="InParanoid" id="H2Y8L1"/>
<dbReference type="InterPro" id="IPR024869">
    <property type="entry name" value="FAM20"/>
</dbReference>
<feature type="binding site" evidence="7">
    <location>
        <position position="163"/>
    </location>
    <ligand>
        <name>ATP</name>
        <dbReference type="ChEBI" id="CHEBI:30616"/>
    </ligand>
</feature>
<dbReference type="eggNOG" id="KOG3829">
    <property type="taxonomic scope" value="Eukaryota"/>
</dbReference>
<dbReference type="GO" id="GO:0046872">
    <property type="term" value="F:metal ion binding"/>
    <property type="evidence" value="ECO:0007669"/>
    <property type="project" value="UniProtKB-KW"/>
</dbReference>
<feature type="transmembrane region" description="Helical" evidence="9">
    <location>
        <begin position="7"/>
        <end position="24"/>
    </location>
</feature>
<evidence type="ECO:0000256" key="3">
    <source>
        <dbReference type="ARBA" id="ARBA00023034"/>
    </source>
</evidence>
<keyword evidence="5" id="KW-0325">Glycoprotein</keyword>
<reference evidence="11" key="3">
    <citation type="submission" date="2025-09" db="UniProtKB">
        <authorList>
            <consortium name="Ensembl"/>
        </authorList>
    </citation>
    <scope>IDENTIFICATION</scope>
</reference>
<dbReference type="InterPro" id="IPR009581">
    <property type="entry name" value="FAM20_C"/>
</dbReference>
<sequence length="448" mass="51498">MKLKQRIIIGITSVVVWITVYKALRNFTADEETILKNLRQAEEAIQPEVPELKQAVDDVIDKPINLGESPDKRNSQQNEFIQSELDRLQLDLRSADITDLKKLFKTAESWVTERQIYPHQHPEMAAILKAMASARIVKADALPKGTQIKLMLELVGGQKVVFKQKRYSRDHVIEGKPYDGYDRHNAEIAAFHLDRVLDLRRSPLVVGRVIDLKSEIIPVATRRLLDTFREKDGNTCYFGVCLYCNERNMACGEGGLMEGSVTLWLPPKWSAFQKQRHPYQRTYVDGRKARWENDGRYCNDVVKRQAPYDRGTRLLDVADAAVFDYLIGNADRHHYEIFKNKSKDTMLIMMDNAKSFGNPHHHEPSILAPLKQCCILRRSTWEKLQQLKNGVLTQLLESILSADPITPVLHPPHFNAIDVRLPTIIETMEKCIKDKSYDDVIMDKWVGL</sequence>
<proteinExistence type="inferred from homology"/>
<comment type="cofactor">
    <cofactor evidence="8">
        <name>Mn(2+)</name>
        <dbReference type="ChEBI" id="CHEBI:29035"/>
    </cofactor>
</comment>
<feature type="binding site" evidence="7">
    <location>
        <position position="147"/>
    </location>
    <ligand>
        <name>ATP</name>
        <dbReference type="ChEBI" id="CHEBI:30616"/>
    </ligand>
</feature>
<reference evidence="11" key="2">
    <citation type="submission" date="2025-08" db="UniProtKB">
        <authorList>
            <consortium name="Ensembl"/>
        </authorList>
    </citation>
    <scope>IDENTIFICATION</scope>
</reference>
<evidence type="ECO:0000256" key="4">
    <source>
        <dbReference type="ARBA" id="ARBA00023157"/>
    </source>
</evidence>
<keyword evidence="3" id="KW-0333">Golgi apparatus</keyword>
<evidence type="ECO:0000313" key="11">
    <source>
        <dbReference type="Ensembl" id="ENSCSAVP00000001659.1"/>
    </source>
</evidence>
<feature type="binding site" evidence="8">
    <location>
        <position position="182"/>
    </location>
    <ligand>
        <name>Mn(2+)</name>
        <dbReference type="ChEBI" id="CHEBI:29035"/>
    </ligand>
</feature>
<evidence type="ECO:0000256" key="1">
    <source>
        <dbReference type="ARBA" id="ARBA00004555"/>
    </source>
</evidence>
<evidence type="ECO:0000313" key="12">
    <source>
        <dbReference type="Proteomes" id="UP000007875"/>
    </source>
</evidence>
<dbReference type="Proteomes" id="UP000007875">
    <property type="component" value="Unassembled WGS sequence"/>
</dbReference>
<feature type="binding site" evidence="7">
    <location>
        <position position="351"/>
    </location>
    <ligand>
        <name>ATP</name>
        <dbReference type="ChEBI" id="CHEBI:30616"/>
    </ligand>
</feature>
<dbReference type="GO" id="GO:0016773">
    <property type="term" value="F:phosphotransferase activity, alcohol group as acceptor"/>
    <property type="evidence" value="ECO:0007669"/>
    <property type="project" value="TreeGrafter"/>
</dbReference>
<dbReference type="FunCoup" id="H2Y8L1">
    <property type="interactions" value="88"/>
</dbReference>
<comment type="similarity">
    <text evidence="2">Belongs to the FAM20 family.</text>
</comment>
<feature type="binding site" evidence="7">
    <location>
        <begin position="262"/>
        <end position="265"/>
    </location>
    <ligand>
        <name>ATP</name>
        <dbReference type="ChEBI" id="CHEBI:30616"/>
    </ligand>
</feature>
<feature type="active site" evidence="6">
    <location>
        <position position="331"/>
    </location>
</feature>
<dbReference type="STRING" id="51511.ENSCSAVP00000001659"/>
<dbReference type="GO" id="GO:0005524">
    <property type="term" value="F:ATP binding"/>
    <property type="evidence" value="ECO:0007669"/>
    <property type="project" value="UniProtKB-KW"/>
</dbReference>
<organism evidence="11 12">
    <name type="scientific">Ciona savignyi</name>
    <name type="common">Pacific transparent sea squirt</name>
    <dbReference type="NCBI Taxonomy" id="51511"/>
    <lineage>
        <taxon>Eukaryota</taxon>
        <taxon>Metazoa</taxon>
        <taxon>Chordata</taxon>
        <taxon>Tunicata</taxon>
        <taxon>Ascidiacea</taxon>
        <taxon>Phlebobranchia</taxon>
        <taxon>Cionidae</taxon>
        <taxon>Ciona</taxon>
    </lineage>
</organism>
<dbReference type="PANTHER" id="PTHR12450:SF14">
    <property type="entry name" value="GLYCOSAMINOGLYCAN XYLOSYLKINASE"/>
    <property type="match status" value="1"/>
</dbReference>
<evidence type="ECO:0000259" key="10">
    <source>
        <dbReference type="Pfam" id="PF06702"/>
    </source>
</evidence>
<keyword evidence="7" id="KW-0067">ATP-binding</keyword>
<evidence type="ECO:0000256" key="5">
    <source>
        <dbReference type="ARBA" id="ARBA00023180"/>
    </source>
</evidence>
<dbReference type="GeneTree" id="ENSGT00950000182951"/>
<evidence type="ECO:0000256" key="6">
    <source>
        <dbReference type="PIRSR" id="PIRSR624869-1"/>
    </source>
</evidence>
<keyword evidence="8" id="KW-0479">Metal-binding</keyword>
<feature type="domain" description="FAM20 C-terminal" evidence="10">
    <location>
        <begin position="228"/>
        <end position="440"/>
    </location>
</feature>
<keyword evidence="9" id="KW-0812">Transmembrane</keyword>
<feature type="binding site" evidence="8">
    <location>
        <position position="351"/>
    </location>
    <ligand>
        <name>Mn(2+)</name>
        <dbReference type="ChEBI" id="CHEBI:29035"/>
    </ligand>
</feature>
<dbReference type="Ensembl" id="ENSCSAVT00000001686.1">
    <property type="protein sequence ID" value="ENSCSAVP00000001659.1"/>
    <property type="gene ID" value="ENSCSAVG00000000958.1"/>
</dbReference>
<keyword evidence="4" id="KW-1015">Disulfide bond</keyword>
<evidence type="ECO:0000256" key="9">
    <source>
        <dbReference type="SAM" id="Phobius"/>
    </source>
</evidence>
<dbReference type="PANTHER" id="PTHR12450">
    <property type="entry name" value="DENTIN MATRIX PROTEIN 4 PROTEIN FAM20"/>
    <property type="match status" value="1"/>
</dbReference>